<sequence length="157" mass="18384">MDKNIVEKYQNLLNRHSHLRYAKECLEVLMKEVIIHEDTVVNKSVLKENYYHRSKIQKDVTKVPAIEGMAFLLEETESIVSHTIRVINIIGKSETFMLHVDDDANNLIAILKNSTMNLSKKYKQIEDYKNNSIVLSMNLHIYKKGKFFDFIKNNRGL</sequence>
<keyword evidence="2" id="KW-1185">Reference proteome</keyword>
<dbReference type="KEGG" id="cagg:HYG79_15955"/>
<dbReference type="RefSeq" id="WP_179243060.1">
    <property type="nucleotide sequence ID" value="NZ_CP058595.1"/>
</dbReference>
<evidence type="ECO:0000313" key="1">
    <source>
        <dbReference type="EMBL" id="QLG46781.1"/>
    </source>
</evidence>
<dbReference type="Proteomes" id="UP000509302">
    <property type="component" value="Chromosome"/>
</dbReference>
<proteinExistence type="predicted"/>
<gene>
    <name evidence="1" type="ORF">HYG79_15955</name>
</gene>
<dbReference type="AlphaFoldDB" id="A0A7H9ATH4"/>
<name>A0A7H9ATH4_9FLAO</name>
<organism evidence="1 2">
    <name type="scientific">Costertonia aggregata</name>
    <dbReference type="NCBI Taxonomy" id="343403"/>
    <lineage>
        <taxon>Bacteria</taxon>
        <taxon>Pseudomonadati</taxon>
        <taxon>Bacteroidota</taxon>
        <taxon>Flavobacteriia</taxon>
        <taxon>Flavobacteriales</taxon>
        <taxon>Flavobacteriaceae</taxon>
        <taxon>Costertonia</taxon>
    </lineage>
</organism>
<accession>A0A7H9ATH4</accession>
<protein>
    <submittedName>
        <fullName evidence="1">Uncharacterized protein</fullName>
    </submittedName>
</protein>
<reference evidence="1 2" key="1">
    <citation type="journal article" date="2006" name="Int. J. Syst. Evol. Microbiol.">
        <title>Costertonia aggregata gen. nov., sp. nov., a mesophilic marine bacterium of the family Flavobacteriaceae, isolated from a mature biofilm.</title>
        <authorList>
            <person name="Kwon K.K."/>
            <person name="Lee Y.K."/>
            <person name="Lee H.K."/>
        </authorList>
    </citation>
    <scope>NUCLEOTIDE SEQUENCE [LARGE SCALE GENOMIC DNA]</scope>
    <source>
        <strain evidence="1 2">KCCM 42265</strain>
    </source>
</reference>
<evidence type="ECO:0000313" key="2">
    <source>
        <dbReference type="Proteomes" id="UP000509302"/>
    </source>
</evidence>
<dbReference type="EMBL" id="CP058595">
    <property type="protein sequence ID" value="QLG46781.1"/>
    <property type="molecule type" value="Genomic_DNA"/>
</dbReference>